<dbReference type="GO" id="GO:0000155">
    <property type="term" value="F:phosphorelay sensor kinase activity"/>
    <property type="evidence" value="ECO:0007669"/>
    <property type="project" value="InterPro"/>
</dbReference>
<dbReference type="Proteomes" id="UP000646579">
    <property type="component" value="Unassembled WGS sequence"/>
</dbReference>
<comment type="catalytic activity">
    <reaction evidence="1">
        <text>ATP + protein L-histidine = ADP + protein N-phospho-L-histidine.</text>
        <dbReference type="EC" id="2.7.13.3"/>
    </reaction>
</comment>
<evidence type="ECO:0000256" key="4">
    <source>
        <dbReference type="ARBA" id="ARBA00022475"/>
    </source>
</evidence>
<keyword evidence="12" id="KW-0812">Transmembrane</keyword>
<keyword evidence="10" id="KW-0902">Two-component regulatory system</keyword>
<reference evidence="14" key="2">
    <citation type="submission" date="2020-09" db="EMBL/GenBank/DDBJ databases">
        <authorList>
            <person name="Sun Q."/>
            <person name="Kim S."/>
        </authorList>
    </citation>
    <scope>NUCLEOTIDE SEQUENCE</scope>
    <source>
        <strain evidence="14">KCTC 32437</strain>
    </source>
</reference>
<dbReference type="PROSITE" id="PS50109">
    <property type="entry name" value="HIS_KIN"/>
    <property type="match status" value="1"/>
</dbReference>
<evidence type="ECO:0000256" key="6">
    <source>
        <dbReference type="ARBA" id="ARBA00022679"/>
    </source>
</evidence>
<evidence type="ECO:0000313" key="14">
    <source>
        <dbReference type="EMBL" id="GHA31573.1"/>
    </source>
</evidence>
<evidence type="ECO:0000256" key="9">
    <source>
        <dbReference type="ARBA" id="ARBA00022840"/>
    </source>
</evidence>
<organism evidence="14 15">
    <name type="scientific">Devosia pacifica</name>
    <dbReference type="NCBI Taxonomy" id="1335967"/>
    <lineage>
        <taxon>Bacteria</taxon>
        <taxon>Pseudomonadati</taxon>
        <taxon>Pseudomonadota</taxon>
        <taxon>Alphaproteobacteria</taxon>
        <taxon>Hyphomicrobiales</taxon>
        <taxon>Devosiaceae</taxon>
        <taxon>Devosia</taxon>
    </lineage>
</organism>
<keyword evidence="7" id="KW-0547">Nucleotide-binding</keyword>
<dbReference type="InterPro" id="IPR004358">
    <property type="entry name" value="Sig_transdc_His_kin-like_C"/>
</dbReference>
<dbReference type="GO" id="GO:0005886">
    <property type="term" value="C:plasma membrane"/>
    <property type="evidence" value="ECO:0007669"/>
    <property type="project" value="UniProtKB-SubCell"/>
</dbReference>
<proteinExistence type="predicted"/>
<keyword evidence="4" id="KW-1003">Cell membrane</keyword>
<dbReference type="GO" id="GO:0016036">
    <property type="term" value="P:cellular response to phosphate starvation"/>
    <property type="evidence" value="ECO:0007669"/>
    <property type="project" value="TreeGrafter"/>
</dbReference>
<dbReference type="InterPro" id="IPR050351">
    <property type="entry name" value="BphY/WalK/GraS-like"/>
</dbReference>
<dbReference type="InterPro" id="IPR005467">
    <property type="entry name" value="His_kinase_dom"/>
</dbReference>
<feature type="transmembrane region" description="Helical" evidence="12">
    <location>
        <begin position="37"/>
        <end position="54"/>
    </location>
</feature>
<dbReference type="InterPro" id="IPR036097">
    <property type="entry name" value="HisK_dim/P_sf"/>
</dbReference>
<keyword evidence="8 14" id="KW-0418">Kinase</keyword>
<sequence length="418" mass="46176">MDSRQRWQSVVTRTSLILLVSGLVFAGLLIVGELSPVWAIAGFAGIAAVTLLTAREGADAELASEALPIRSGGMDDVFAFADALNEPCLLLGRSGRVIHRNHAAARQYPSVQAGNPISFSMRNPDLLRAVDAVFATARPQMVELHETLPSESWHRVLITPLHLPEHEWFEDPQRMLVITFSSLTELKRVDAMRSDFIANASHELRTPLASLLGFIETLQGPAARDAAARVKFLDIMQSQARRMSNLVDDLLSLSRIEMYQHVRPTGCVDLAVLLAEVREGLQVRAEEAGIVLGLEVPAGTHKVTADREQLYEVFENLVDNAIKYGASGKRVDMILRPSNRQNYAYTASVIDYGPGVPEDQVPRLTERFYRLDVEASRRKKSTGLGLAIVKHIVQRHRGLMTIKSRPGEGLRIDVQLPG</sequence>
<keyword evidence="15" id="KW-1185">Reference proteome</keyword>
<protein>
    <recommendedName>
        <fullName evidence="3">histidine kinase</fullName>
        <ecNumber evidence="3">2.7.13.3</ecNumber>
    </recommendedName>
</protein>
<dbReference type="EC" id="2.7.13.3" evidence="3"/>
<evidence type="ECO:0000256" key="8">
    <source>
        <dbReference type="ARBA" id="ARBA00022777"/>
    </source>
</evidence>
<gene>
    <name evidence="14" type="primary">phoR</name>
    <name evidence="14" type="ORF">GCM10007989_29550</name>
</gene>
<evidence type="ECO:0000256" key="10">
    <source>
        <dbReference type="ARBA" id="ARBA00023012"/>
    </source>
</evidence>
<evidence type="ECO:0000259" key="13">
    <source>
        <dbReference type="PROSITE" id="PS50109"/>
    </source>
</evidence>
<dbReference type="SUPFAM" id="SSF47384">
    <property type="entry name" value="Homodimeric domain of signal transducing histidine kinase"/>
    <property type="match status" value="1"/>
</dbReference>
<evidence type="ECO:0000313" key="15">
    <source>
        <dbReference type="Proteomes" id="UP000646579"/>
    </source>
</evidence>
<evidence type="ECO:0000256" key="12">
    <source>
        <dbReference type="SAM" id="Phobius"/>
    </source>
</evidence>
<evidence type="ECO:0000256" key="5">
    <source>
        <dbReference type="ARBA" id="ARBA00022553"/>
    </source>
</evidence>
<dbReference type="PRINTS" id="PR00344">
    <property type="entry name" value="BCTRLSENSOR"/>
</dbReference>
<dbReference type="Pfam" id="PF00512">
    <property type="entry name" value="HisKA"/>
    <property type="match status" value="1"/>
</dbReference>
<dbReference type="SMART" id="SM00387">
    <property type="entry name" value="HATPase_c"/>
    <property type="match status" value="1"/>
</dbReference>
<dbReference type="SMART" id="SM00388">
    <property type="entry name" value="HisKA"/>
    <property type="match status" value="1"/>
</dbReference>
<keyword evidence="12" id="KW-1133">Transmembrane helix</keyword>
<dbReference type="CDD" id="cd00082">
    <property type="entry name" value="HisKA"/>
    <property type="match status" value="1"/>
</dbReference>
<dbReference type="Gene3D" id="3.30.565.10">
    <property type="entry name" value="Histidine kinase-like ATPase, C-terminal domain"/>
    <property type="match status" value="1"/>
</dbReference>
<accession>A0A918SAD5</accession>
<evidence type="ECO:0000256" key="11">
    <source>
        <dbReference type="ARBA" id="ARBA00023136"/>
    </source>
</evidence>
<dbReference type="Gene3D" id="1.10.287.130">
    <property type="match status" value="1"/>
</dbReference>
<dbReference type="FunFam" id="1.10.287.130:FF:000008">
    <property type="entry name" value="Two-component sensor histidine kinase"/>
    <property type="match status" value="1"/>
</dbReference>
<feature type="domain" description="Histidine kinase" evidence="13">
    <location>
        <begin position="199"/>
        <end position="418"/>
    </location>
</feature>
<comment type="subcellular location">
    <subcellularLocation>
        <location evidence="2">Cell membrane</location>
    </subcellularLocation>
</comment>
<dbReference type="SUPFAM" id="SSF55874">
    <property type="entry name" value="ATPase domain of HSP90 chaperone/DNA topoisomerase II/histidine kinase"/>
    <property type="match status" value="1"/>
</dbReference>
<dbReference type="CDD" id="cd00075">
    <property type="entry name" value="HATPase"/>
    <property type="match status" value="1"/>
</dbReference>
<keyword evidence="5" id="KW-0597">Phosphoprotein</keyword>
<dbReference type="PANTHER" id="PTHR45453">
    <property type="entry name" value="PHOSPHATE REGULON SENSOR PROTEIN PHOR"/>
    <property type="match status" value="1"/>
</dbReference>
<comment type="caution">
    <text evidence="14">The sequence shown here is derived from an EMBL/GenBank/DDBJ whole genome shotgun (WGS) entry which is preliminary data.</text>
</comment>
<evidence type="ECO:0000256" key="3">
    <source>
        <dbReference type="ARBA" id="ARBA00012438"/>
    </source>
</evidence>
<dbReference type="GO" id="GO:0004721">
    <property type="term" value="F:phosphoprotein phosphatase activity"/>
    <property type="evidence" value="ECO:0007669"/>
    <property type="project" value="TreeGrafter"/>
</dbReference>
<dbReference type="InterPro" id="IPR036890">
    <property type="entry name" value="HATPase_C_sf"/>
</dbReference>
<dbReference type="GO" id="GO:0005524">
    <property type="term" value="F:ATP binding"/>
    <property type="evidence" value="ECO:0007669"/>
    <property type="project" value="UniProtKB-KW"/>
</dbReference>
<keyword evidence="6" id="KW-0808">Transferase</keyword>
<name>A0A918SAD5_9HYPH</name>
<evidence type="ECO:0000256" key="1">
    <source>
        <dbReference type="ARBA" id="ARBA00000085"/>
    </source>
</evidence>
<keyword evidence="9" id="KW-0067">ATP-binding</keyword>
<dbReference type="Pfam" id="PF02518">
    <property type="entry name" value="HATPase_c"/>
    <property type="match status" value="1"/>
</dbReference>
<keyword evidence="11 12" id="KW-0472">Membrane</keyword>
<reference evidence="14" key="1">
    <citation type="journal article" date="2014" name="Int. J. Syst. Evol. Microbiol.">
        <title>Complete genome sequence of Corynebacterium casei LMG S-19264T (=DSM 44701T), isolated from a smear-ripened cheese.</title>
        <authorList>
            <consortium name="US DOE Joint Genome Institute (JGI-PGF)"/>
            <person name="Walter F."/>
            <person name="Albersmeier A."/>
            <person name="Kalinowski J."/>
            <person name="Ruckert C."/>
        </authorList>
    </citation>
    <scope>NUCLEOTIDE SEQUENCE</scope>
    <source>
        <strain evidence="14">KCTC 32437</strain>
    </source>
</reference>
<dbReference type="InterPro" id="IPR003594">
    <property type="entry name" value="HATPase_dom"/>
</dbReference>
<evidence type="ECO:0000256" key="7">
    <source>
        <dbReference type="ARBA" id="ARBA00022741"/>
    </source>
</evidence>
<dbReference type="AlphaFoldDB" id="A0A918SAD5"/>
<dbReference type="RefSeq" id="WP_189426491.1">
    <property type="nucleotide sequence ID" value="NZ_BMZE01000003.1"/>
</dbReference>
<dbReference type="EMBL" id="BMZE01000003">
    <property type="protein sequence ID" value="GHA31573.1"/>
    <property type="molecule type" value="Genomic_DNA"/>
</dbReference>
<evidence type="ECO:0000256" key="2">
    <source>
        <dbReference type="ARBA" id="ARBA00004236"/>
    </source>
</evidence>
<feature type="transmembrane region" description="Helical" evidence="12">
    <location>
        <begin position="12"/>
        <end position="31"/>
    </location>
</feature>
<dbReference type="InterPro" id="IPR003661">
    <property type="entry name" value="HisK_dim/P_dom"/>
</dbReference>
<dbReference type="PANTHER" id="PTHR45453:SF1">
    <property type="entry name" value="PHOSPHATE REGULON SENSOR PROTEIN PHOR"/>
    <property type="match status" value="1"/>
</dbReference>